<dbReference type="OrthoDB" id="7774794at2"/>
<name>A0A2P7ANX1_9HYPH</name>
<evidence type="ECO:0000313" key="2">
    <source>
        <dbReference type="Proteomes" id="UP000241158"/>
    </source>
</evidence>
<gene>
    <name evidence="1" type="ORF">CU100_19840</name>
</gene>
<organism evidence="1 2">
    <name type="scientific">Phyllobacterium endophyticum</name>
    <dbReference type="NCBI Taxonomy" id="1149773"/>
    <lineage>
        <taxon>Bacteria</taxon>
        <taxon>Pseudomonadati</taxon>
        <taxon>Pseudomonadota</taxon>
        <taxon>Alphaproteobacteria</taxon>
        <taxon>Hyphomicrobiales</taxon>
        <taxon>Phyllobacteriaceae</taxon>
        <taxon>Phyllobacterium</taxon>
    </lineage>
</organism>
<dbReference type="RefSeq" id="WP_106718314.1">
    <property type="nucleotide sequence ID" value="NZ_JACHXT010000001.1"/>
</dbReference>
<dbReference type="EMBL" id="PGGN01000004">
    <property type="protein sequence ID" value="PSH55897.1"/>
    <property type="molecule type" value="Genomic_DNA"/>
</dbReference>
<keyword evidence="2" id="KW-1185">Reference proteome</keyword>
<reference evidence="2" key="1">
    <citation type="submission" date="2017-11" db="EMBL/GenBank/DDBJ databases">
        <authorList>
            <person name="Kuznetsova I."/>
            <person name="Sazanova A."/>
            <person name="Chirak E."/>
            <person name="Safronova V."/>
            <person name="Willems A."/>
        </authorList>
    </citation>
    <scope>NUCLEOTIDE SEQUENCE [LARGE SCALE GENOMIC DNA]</scope>
    <source>
        <strain evidence="2">PEPV15</strain>
    </source>
</reference>
<proteinExistence type="predicted"/>
<accession>A0A2P7ANX1</accession>
<evidence type="ECO:0000313" key="1">
    <source>
        <dbReference type="EMBL" id="PSH55897.1"/>
    </source>
</evidence>
<dbReference type="Proteomes" id="UP000241158">
    <property type="component" value="Unassembled WGS sequence"/>
</dbReference>
<dbReference type="AlphaFoldDB" id="A0A2P7ANX1"/>
<sequence length="77" mass="8722">MPIKLPKLPYDHPDRDVACEEAMQMRFNELYNTPNFFKLSAEAMDAGWEPEEVRLGIRHLIAARTLLELGIGSVPPA</sequence>
<comment type="caution">
    <text evidence="1">The sequence shown here is derived from an EMBL/GenBank/DDBJ whole genome shotgun (WGS) entry which is preliminary data.</text>
</comment>
<protein>
    <submittedName>
        <fullName evidence="1">Uncharacterized protein</fullName>
    </submittedName>
</protein>